<dbReference type="CDD" id="cd03135">
    <property type="entry name" value="GATase1_DJ-1"/>
    <property type="match status" value="1"/>
</dbReference>
<sequence length="188" mass="19721">MSSILVPIAEGFEEIEAISIIDVLRRAGINVIIGTLTQNLLVKGAHGITIQADTPIKGMHADELDMIVLPGGWGGTKALAHDTVVQELLKEMDAAGKNIGAICAAPFALHAAGVLKEGYTCYPGIEEEIDIAGFTGDEYAVVESGNVMTSRGPGTAICFALSIAEKFVGYESAQKLRKGLLADYCASL</sequence>
<dbReference type="InterPro" id="IPR002818">
    <property type="entry name" value="DJ-1/PfpI"/>
</dbReference>
<dbReference type="KEGG" id="sku:Sulku_0910"/>
<dbReference type="RefSeq" id="WP_013459771.1">
    <property type="nucleotide sequence ID" value="NC_014762.1"/>
</dbReference>
<gene>
    <name evidence="2" type="ordered locus">Sulku_0910</name>
</gene>
<protein>
    <submittedName>
        <fullName evidence="2">DJ-1 family protein</fullName>
    </submittedName>
</protein>
<organism evidence="2 3">
    <name type="scientific">Sulfuricurvum kujiense (strain ATCC BAA-921 / DSM 16994 / JCM 11577 / YK-1)</name>
    <dbReference type="NCBI Taxonomy" id="709032"/>
    <lineage>
        <taxon>Bacteria</taxon>
        <taxon>Pseudomonadati</taxon>
        <taxon>Campylobacterota</taxon>
        <taxon>Epsilonproteobacteria</taxon>
        <taxon>Campylobacterales</taxon>
        <taxon>Sulfurimonadaceae</taxon>
        <taxon>Sulfuricurvum</taxon>
    </lineage>
</organism>
<dbReference type="EMBL" id="CP002355">
    <property type="protein sequence ID" value="ADR33574.1"/>
    <property type="molecule type" value="Genomic_DNA"/>
</dbReference>
<reference evidence="2 3" key="1">
    <citation type="journal article" date="2012" name="Stand. Genomic Sci.">
        <title>Complete genome sequence of the sulfur compounds oxidizing chemolithoautotroph Sulfuricurvum kujiense type strain (YK-1(T)).</title>
        <authorList>
            <person name="Han C."/>
            <person name="Kotsyurbenko O."/>
            <person name="Chertkov O."/>
            <person name="Held B."/>
            <person name="Lapidus A."/>
            <person name="Nolan M."/>
            <person name="Lucas S."/>
            <person name="Hammon N."/>
            <person name="Deshpande S."/>
            <person name="Cheng J.F."/>
            <person name="Tapia R."/>
            <person name="Goodwin L.A."/>
            <person name="Pitluck S."/>
            <person name="Liolios K."/>
            <person name="Pagani I."/>
            <person name="Ivanova N."/>
            <person name="Mavromatis K."/>
            <person name="Mikhailova N."/>
            <person name="Pati A."/>
            <person name="Chen A."/>
            <person name="Palaniappan K."/>
            <person name="Land M."/>
            <person name="Hauser L."/>
            <person name="Chang Y.J."/>
            <person name="Jeffries C.D."/>
            <person name="Brambilla E.M."/>
            <person name="Rohde M."/>
            <person name="Spring S."/>
            <person name="Sikorski J."/>
            <person name="Goker M."/>
            <person name="Woyke T."/>
            <person name="Bristow J."/>
            <person name="Eisen J.A."/>
            <person name="Markowitz V."/>
            <person name="Hugenholtz P."/>
            <person name="Kyrpides N.C."/>
            <person name="Klenk H.P."/>
            <person name="Detter J.C."/>
        </authorList>
    </citation>
    <scope>NUCLEOTIDE SEQUENCE [LARGE SCALE GENOMIC DNA]</scope>
    <source>
        <strain evidence="3">ATCC BAA-921 / DSM 16994 / JCM 11577 / YK-1</strain>
    </source>
</reference>
<dbReference type="Pfam" id="PF01965">
    <property type="entry name" value="DJ-1_PfpI"/>
    <property type="match status" value="1"/>
</dbReference>
<feature type="domain" description="DJ-1/PfpI" evidence="1">
    <location>
        <begin position="3"/>
        <end position="165"/>
    </location>
</feature>
<evidence type="ECO:0000313" key="3">
    <source>
        <dbReference type="Proteomes" id="UP000008721"/>
    </source>
</evidence>
<dbReference type="HOGENOM" id="CLU_000445_44_2_7"/>
<dbReference type="PANTHER" id="PTHR48094:SF12">
    <property type="entry name" value="PARKINSON DISEASE PROTEIN 7 HOMOLOG"/>
    <property type="match status" value="1"/>
</dbReference>
<dbReference type="GO" id="GO:0005737">
    <property type="term" value="C:cytoplasm"/>
    <property type="evidence" value="ECO:0007669"/>
    <property type="project" value="TreeGrafter"/>
</dbReference>
<dbReference type="STRING" id="709032.Sulku_0910"/>
<dbReference type="InterPro" id="IPR006287">
    <property type="entry name" value="DJ-1"/>
</dbReference>
<name>E4U2C4_SULKY</name>
<proteinExistence type="predicted"/>
<keyword evidence="3" id="KW-1185">Reference proteome</keyword>
<dbReference type="PANTHER" id="PTHR48094">
    <property type="entry name" value="PROTEIN/NUCLEIC ACID DEGLYCASE DJ-1-RELATED"/>
    <property type="match status" value="1"/>
</dbReference>
<dbReference type="eggNOG" id="COG0693">
    <property type="taxonomic scope" value="Bacteria"/>
</dbReference>
<accession>E4U2C4</accession>
<dbReference type="InterPro" id="IPR050325">
    <property type="entry name" value="Prot/Nucl_acid_deglycase"/>
</dbReference>
<dbReference type="AlphaFoldDB" id="E4U2C4"/>
<evidence type="ECO:0000313" key="2">
    <source>
        <dbReference type="EMBL" id="ADR33574.1"/>
    </source>
</evidence>
<dbReference type="SUPFAM" id="SSF52317">
    <property type="entry name" value="Class I glutamine amidotransferase-like"/>
    <property type="match status" value="1"/>
</dbReference>
<evidence type="ECO:0000259" key="1">
    <source>
        <dbReference type="Pfam" id="PF01965"/>
    </source>
</evidence>
<dbReference type="Gene3D" id="3.40.50.880">
    <property type="match status" value="1"/>
</dbReference>
<dbReference type="NCBIfam" id="TIGR01383">
    <property type="entry name" value="not_thiJ"/>
    <property type="match status" value="1"/>
</dbReference>
<dbReference type="Proteomes" id="UP000008721">
    <property type="component" value="Chromosome"/>
</dbReference>
<dbReference type="InterPro" id="IPR029062">
    <property type="entry name" value="Class_I_gatase-like"/>
</dbReference>
<dbReference type="OrthoDB" id="9792284at2"/>